<keyword evidence="4" id="KW-1185">Reference proteome</keyword>
<dbReference type="SUPFAM" id="SSF53756">
    <property type="entry name" value="UDP-Glycosyltransferase/glycogen phosphorylase"/>
    <property type="match status" value="3"/>
</dbReference>
<dbReference type="Pfam" id="PF00201">
    <property type="entry name" value="UDPGT"/>
    <property type="match status" value="3"/>
</dbReference>
<keyword evidence="2" id="KW-0808">Transferase</keyword>
<name>A0AAD8WFJ5_LOLMU</name>
<accession>A0AAD8WFJ5</accession>
<dbReference type="PROSITE" id="PS00375">
    <property type="entry name" value="UDPGT"/>
    <property type="match status" value="2"/>
</dbReference>
<reference evidence="3" key="1">
    <citation type="submission" date="2023-07" db="EMBL/GenBank/DDBJ databases">
        <title>A chromosome-level genome assembly of Lolium multiflorum.</title>
        <authorList>
            <person name="Chen Y."/>
            <person name="Copetti D."/>
            <person name="Kolliker R."/>
            <person name="Studer B."/>
        </authorList>
    </citation>
    <scope>NUCLEOTIDE SEQUENCE</scope>
    <source>
        <strain evidence="3">02402/16</strain>
        <tissue evidence="3">Leaf</tissue>
    </source>
</reference>
<organism evidence="3 4">
    <name type="scientific">Lolium multiflorum</name>
    <name type="common">Italian ryegrass</name>
    <name type="synonym">Lolium perenne subsp. multiflorum</name>
    <dbReference type="NCBI Taxonomy" id="4521"/>
    <lineage>
        <taxon>Eukaryota</taxon>
        <taxon>Viridiplantae</taxon>
        <taxon>Streptophyta</taxon>
        <taxon>Embryophyta</taxon>
        <taxon>Tracheophyta</taxon>
        <taxon>Spermatophyta</taxon>
        <taxon>Magnoliopsida</taxon>
        <taxon>Liliopsida</taxon>
        <taxon>Poales</taxon>
        <taxon>Poaceae</taxon>
        <taxon>BOP clade</taxon>
        <taxon>Pooideae</taxon>
        <taxon>Poodae</taxon>
        <taxon>Poeae</taxon>
        <taxon>Poeae Chloroplast Group 2 (Poeae type)</taxon>
        <taxon>Loliodinae</taxon>
        <taxon>Loliinae</taxon>
        <taxon>Lolium</taxon>
    </lineage>
</organism>
<comment type="caution">
    <text evidence="3">The sequence shown here is derived from an EMBL/GenBank/DDBJ whole genome shotgun (WGS) entry which is preliminary data.</text>
</comment>
<sequence>MPAMAVAKTFVLYPSLGVGHLIPMVELAKHLLRQGHNVVVVVVDTLDREAVSADAVARLATANPSVALRLIPAPPSPDSGAHLIKRSLDTLRLANPALHGFLRSLPAVDALLLDMYCVDALDVADELAIPAYFFFPSAAGDLAVYLSLPKYYRRHPGVPSFRDMGETLVHCPGVPPIRAVDMPQTVQDKESDQTKARMYQFSRIPEGRGVLVNSFDWLEPKSLKALQDGVCLPGRPTPRVYCIGPLVNDGSSKSAKRHECLAWLDAQPEKSVVFLSFGSKGAFPEPQLKDIARGLECSGQRFLWIVRSPPEEQSKFREPDLERLLPAGFLERTAGRGMVVKNWAPQAEVVRHMAVGAFVTHCGWNSTLEAIMSGLPMICWPLYAEQALNKVFMVEEMKIAVALKGYEQGMVKAGEVEDKLRMVMETEEGTKLREMLVVAKKMALDAIGKGGVYCIGPLVNDGSSKSAKQHECLAWLAAQPEKSVVFLSFGSRGRAFLEPQLKEIARGLECSGQRFMWIVRSPPEEKSKFRDPDLERLLPAGLLERTAGRGMVVKNWAPQAEVVRHGVVGAFVTHCGWNSTLEAIMSGLPMICWPLYAEQALNKVFMVEEMKIAVALEGYEQGMVKAGEVEDRLRMVMETEEGSKLREMLVVAKKMALDAIGKGGVYCIGPLVNDGSSKSAKQHECLAWLDAQPEKSVVFLSFGSRGAFLEPQLKEIARGLECSGQQFMWIVRSPPEEKSKFHEPDLERLLPTGFLERTAGRGMVVKNWVPQAEVVRHEAVGAFVTHCGWNSTLEAIMSGLPMICWSLYAEQALNKVFMVEEMKIAVALEGYEQGMVKAGEVEDKLRMVMETEEGSKLRQMLVVAKKMALDAIGKGGSSELAFSDFMGDLQNRRR</sequence>
<dbReference type="InterPro" id="IPR050481">
    <property type="entry name" value="UDP-glycosyltransf_plant"/>
</dbReference>
<dbReference type="InterPro" id="IPR035595">
    <property type="entry name" value="UDP_glycos_trans_CS"/>
</dbReference>
<dbReference type="PANTHER" id="PTHR48048">
    <property type="entry name" value="GLYCOSYLTRANSFERASE"/>
    <property type="match status" value="1"/>
</dbReference>
<dbReference type="CDD" id="cd03784">
    <property type="entry name" value="GT1_Gtf-like"/>
    <property type="match status" value="3"/>
</dbReference>
<dbReference type="GO" id="GO:0035251">
    <property type="term" value="F:UDP-glucosyltransferase activity"/>
    <property type="evidence" value="ECO:0007669"/>
    <property type="project" value="InterPro"/>
</dbReference>
<dbReference type="PANTHER" id="PTHR48048:SF44">
    <property type="entry name" value="GLYCOSYLTRANSFERASE"/>
    <property type="match status" value="1"/>
</dbReference>
<dbReference type="FunFam" id="3.40.50.2000:FF:000082">
    <property type="entry name" value="Glycosyltransferase"/>
    <property type="match status" value="1"/>
</dbReference>
<proteinExistence type="inferred from homology"/>
<dbReference type="InterPro" id="IPR002213">
    <property type="entry name" value="UDP_glucos_trans"/>
</dbReference>
<comment type="similarity">
    <text evidence="1">Belongs to the UDP-glycosyltransferase family.</text>
</comment>
<dbReference type="Proteomes" id="UP001231189">
    <property type="component" value="Unassembled WGS sequence"/>
</dbReference>
<dbReference type="Gene3D" id="3.40.50.2000">
    <property type="entry name" value="Glycogen Phosphorylase B"/>
    <property type="match status" value="4"/>
</dbReference>
<gene>
    <name evidence="3" type="ORF">QYE76_048618</name>
</gene>
<protein>
    <submittedName>
        <fullName evidence="3">Uncharacterized protein</fullName>
    </submittedName>
</protein>
<evidence type="ECO:0000256" key="1">
    <source>
        <dbReference type="ARBA" id="ARBA00009995"/>
    </source>
</evidence>
<dbReference type="AlphaFoldDB" id="A0AAD8WFJ5"/>
<dbReference type="FunFam" id="3.40.50.2000:FF:000020">
    <property type="entry name" value="Glycosyltransferase"/>
    <property type="match status" value="3"/>
</dbReference>
<evidence type="ECO:0000256" key="2">
    <source>
        <dbReference type="ARBA" id="ARBA00022679"/>
    </source>
</evidence>
<evidence type="ECO:0000313" key="3">
    <source>
        <dbReference type="EMBL" id="KAK1660459.1"/>
    </source>
</evidence>
<dbReference type="EMBL" id="JAUUTY010000003">
    <property type="protein sequence ID" value="KAK1660459.1"/>
    <property type="molecule type" value="Genomic_DNA"/>
</dbReference>
<evidence type="ECO:0000313" key="4">
    <source>
        <dbReference type="Proteomes" id="UP001231189"/>
    </source>
</evidence>